<evidence type="ECO:0000313" key="2">
    <source>
        <dbReference type="EMBL" id="MER6616357.1"/>
    </source>
</evidence>
<reference evidence="2 3" key="1">
    <citation type="submission" date="2024-06" db="EMBL/GenBank/DDBJ databases">
        <title>The Natural Products Discovery Center: Release of the First 8490 Sequenced Strains for Exploring Actinobacteria Biosynthetic Diversity.</title>
        <authorList>
            <person name="Kalkreuter E."/>
            <person name="Kautsar S.A."/>
            <person name="Yang D."/>
            <person name="Bader C.D."/>
            <person name="Teijaro C.N."/>
            <person name="Fluegel L."/>
            <person name="Davis C.M."/>
            <person name="Simpson J.R."/>
            <person name="Lauterbach L."/>
            <person name="Steele A.D."/>
            <person name="Gui C."/>
            <person name="Meng S."/>
            <person name="Li G."/>
            <person name="Viehrig K."/>
            <person name="Ye F."/>
            <person name="Su P."/>
            <person name="Kiefer A.F."/>
            <person name="Nichols A."/>
            <person name="Cepeda A.J."/>
            <person name="Yan W."/>
            <person name="Fan B."/>
            <person name="Jiang Y."/>
            <person name="Adhikari A."/>
            <person name="Zheng C.-J."/>
            <person name="Schuster L."/>
            <person name="Cowan T.M."/>
            <person name="Smanski M.J."/>
            <person name="Chevrette M.G."/>
            <person name="De Carvalho L.P.S."/>
            <person name="Shen B."/>
        </authorList>
    </citation>
    <scope>NUCLEOTIDE SEQUENCE [LARGE SCALE GENOMIC DNA]</scope>
    <source>
        <strain evidence="2 3">NPDC000837</strain>
    </source>
</reference>
<keyword evidence="3" id="KW-1185">Reference proteome</keyword>
<evidence type="ECO:0000256" key="1">
    <source>
        <dbReference type="SAM" id="MobiDB-lite"/>
    </source>
</evidence>
<feature type="region of interest" description="Disordered" evidence="1">
    <location>
        <begin position="516"/>
        <end position="538"/>
    </location>
</feature>
<sequence>MAAEPQKTGIKNADELITLATAYGLTVTVETTDRETLTSYVVRIAIPVPVAYAGTELGRAIAGETMTLLWTKAKKKGARGCLVDATRWSATDHRKVRTLRDVTAAVENLGRDSTKYARDAAPLPDDVVDAPHALYIDGELRKEGIPAERVRTFVSNRRFRGLVTHQDDDQAIVCDNRRYVPQSQAAGTPTPAEERKHVRIVNGGTPEVIPTRAALAEINHAMMDGKRDVREMSEGRGNARIVYRDGRTVELRPLEKGHTPAVQEQRPTVQELTGPIDDALLASYAEMYAAVADGTAIPVRADMVRPGMNVIAAVRLEDRTVGTVTHHNDPGTPWVRITWTTRDHSDSVMGDLRVFPHDHHLMVTVGSIARLYGASLIPAARPAAEILAADPIPAGTSVLEGMPGREIAREELRTPRDVLAHTDYVVQLRDSGAWILPNHDDRADITRGGVAMVQRGMIDNAHGRARTTLDTDGTVYASNGRQAARYIPAALVADYSADFCPGCDTPYATNGDGPCTGGSSTVKEQPAPAAPAPADEAKTRRRAAGFAAKWWAEQHTEEPTNEALRTVFANCMKPPRPELYPAIREAIAAEMPPAAAAPLFTALAAYEAVSDASLSESPRDLHTLACHLETLPLAAPASLHMELRAARDAAEEAWESLRTAEGLTSRTAARDKARAAIEQARAAVLAVEPRAKQMRGTYVPATAEEIRTAARAYMATMGTPDERAAIETGTPSVRVDCRKTLKGEHVFVRITAVVDSPIGRIPAHPPVTLHIPRQDGRLNAADNARKALDNRFRVDVPVEYAGLRQA</sequence>
<dbReference type="EMBL" id="JBEPBX010000023">
    <property type="protein sequence ID" value="MER6616357.1"/>
    <property type="molecule type" value="Genomic_DNA"/>
</dbReference>
<dbReference type="Proteomes" id="UP001445472">
    <property type="component" value="Unassembled WGS sequence"/>
</dbReference>
<comment type="caution">
    <text evidence="2">The sequence shown here is derived from an EMBL/GenBank/DDBJ whole genome shotgun (WGS) entry which is preliminary data.</text>
</comment>
<proteinExistence type="predicted"/>
<protein>
    <submittedName>
        <fullName evidence="2">Uncharacterized protein</fullName>
    </submittedName>
</protein>
<dbReference type="RefSeq" id="WP_351977733.1">
    <property type="nucleotide sequence ID" value="NZ_JBEPBX010000023.1"/>
</dbReference>
<evidence type="ECO:0000313" key="3">
    <source>
        <dbReference type="Proteomes" id="UP001445472"/>
    </source>
</evidence>
<name>A0ABV1V1G2_9ACTN</name>
<organism evidence="2 3">
    <name type="scientific">Streptomyces xantholiticus</name>
    <dbReference type="NCBI Taxonomy" id="68285"/>
    <lineage>
        <taxon>Bacteria</taxon>
        <taxon>Bacillati</taxon>
        <taxon>Actinomycetota</taxon>
        <taxon>Actinomycetes</taxon>
        <taxon>Kitasatosporales</taxon>
        <taxon>Streptomycetaceae</taxon>
        <taxon>Streptomyces</taxon>
    </lineage>
</organism>
<accession>A0ABV1V1G2</accession>
<gene>
    <name evidence="2" type="ORF">ABT276_23880</name>
</gene>